<evidence type="ECO:0000259" key="5">
    <source>
        <dbReference type="PROSITE" id="PS51634"/>
    </source>
</evidence>
<dbReference type="STRING" id="34508.A0A4U5PG85"/>
<comment type="similarity">
    <text evidence="2">Belongs to the lin-54 family.</text>
</comment>
<dbReference type="EMBL" id="AZBU02000002">
    <property type="protein sequence ID" value="TKR95609.1"/>
    <property type="molecule type" value="Genomic_DNA"/>
</dbReference>
<comment type="caution">
    <text evidence="6">The sequence shown here is derived from an EMBL/GenBank/DDBJ whole genome shotgun (WGS) entry which is preliminary data.</text>
</comment>
<dbReference type="GO" id="GO:0006355">
    <property type="term" value="P:regulation of DNA-templated transcription"/>
    <property type="evidence" value="ECO:0007669"/>
    <property type="project" value="TreeGrafter"/>
</dbReference>
<evidence type="ECO:0000256" key="2">
    <source>
        <dbReference type="ARBA" id="ARBA00007267"/>
    </source>
</evidence>
<keyword evidence="3" id="KW-0539">Nucleus</keyword>
<dbReference type="InterPro" id="IPR005172">
    <property type="entry name" value="CRC"/>
</dbReference>
<evidence type="ECO:0000313" key="6">
    <source>
        <dbReference type="EMBL" id="TKR95609.1"/>
    </source>
</evidence>
<dbReference type="InterPro" id="IPR028307">
    <property type="entry name" value="Lin-54_fam"/>
</dbReference>
<organism evidence="6 7">
    <name type="scientific">Steinernema carpocapsae</name>
    <name type="common">Entomopathogenic nematode</name>
    <dbReference type="NCBI Taxonomy" id="34508"/>
    <lineage>
        <taxon>Eukaryota</taxon>
        <taxon>Metazoa</taxon>
        <taxon>Ecdysozoa</taxon>
        <taxon>Nematoda</taxon>
        <taxon>Chromadorea</taxon>
        <taxon>Rhabditida</taxon>
        <taxon>Tylenchina</taxon>
        <taxon>Panagrolaimomorpha</taxon>
        <taxon>Strongyloidoidea</taxon>
        <taxon>Steinernematidae</taxon>
        <taxon>Steinernema</taxon>
    </lineage>
</organism>
<comment type="subcellular location">
    <subcellularLocation>
        <location evidence="1">Nucleus</location>
    </subcellularLocation>
</comment>
<dbReference type="Proteomes" id="UP000298663">
    <property type="component" value="Unassembled WGS sequence"/>
</dbReference>
<dbReference type="PANTHER" id="PTHR12446:SF34">
    <property type="entry name" value="PROTEIN LIN-54 HOMOLOG"/>
    <property type="match status" value="1"/>
</dbReference>
<dbReference type="PANTHER" id="PTHR12446">
    <property type="entry name" value="TESMIN/TSO1-RELATED"/>
    <property type="match status" value="1"/>
</dbReference>
<dbReference type="OrthoDB" id="6283463at2759"/>
<dbReference type="Pfam" id="PF03638">
    <property type="entry name" value="TCR"/>
    <property type="match status" value="1"/>
</dbReference>
<dbReference type="SMART" id="SM01114">
    <property type="entry name" value="CXC"/>
    <property type="match status" value="1"/>
</dbReference>
<evidence type="ECO:0000256" key="4">
    <source>
        <dbReference type="SAM" id="MobiDB-lite"/>
    </source>
</evidence>
<sequence>MPGHGHVPQYHIPPNAMEYMGSEVYPRQIYYANEGSSTSMAPRPLQECYESRERQQQPPLEFEFDENPALTYFAHEQQRSLANSRNTKKVGSKKPCNCSKSQCLKLYCECFAAGELCVDCNCKDCHNNMEFESDRTRAVKTTLDRNPNAFRPKIGIEKKGQTDLETAS</sequence>
<dbReference type="InterPro" id="IPR033467">
    <property type="entry name" value="Tesmin/TSO1-like_CXC"/>
</dbReference>
<accession>A0A4U5PG85</accession>
<proteinExistence type="inferred from homology"/>
<feature type="domain" description="CRC" evidence="5">
    <location>
        <begin position="92"/>
        <end position="168"/>
    </location>
</feature>
<dbReference type="GO" id="GO:0005634">
    <property type="term" value="C:nucleus"/>
    <property type="evidence" value="ECO:0007669"/>
    <property type="project" value="UniProtKB-SubCell"/>
</dbReference>
<keyword evidence="7" id="KW-1185">Reference proteome</keyword>
<reference evidence="6 7" key="1">
    <citation type="journal article" date="2015" name="Genome Biol.">
        <title>Comparative genomics of Steinernema reveals deeply conserved gene regulatory networks.</title>
        <authorList>
            <person name="Dillman A.R."/>
            <person name="Macchietto M."/>
            <person name="Porter C.F."/>
            <person name="Rogers A."/>
            <person name="Williams B."/>
            <person name="Antoshechkin I."/>
            <person name="Lee M.M."/>
            <person name="Goodwin Z."/>
            <person name="Lu X."/>
            <person name="Lewis E.E."/>
            <person name="Goodrich-Blair H."/>
            <person name="Stock S.P."/>
            <person name="Adams B.J."/>
            <person name="Sternberg P.W."/>
            <person name="Mortazavi A."/>
        </authorList>
    </citation>
    <scope>NUCLEOTIDE SEQUENCE [LARGE SCALE GENOMIC DNA]</scope>
    <source>
        <strain evidence="6 7">ALL</strain>
    </source>
</reference>
<reference evidence="6 7" key="2">
    <citation type="journal article" date="2019" name="G3 (Bethesda)">
        <title>Hybrid Assembly of the Genome of the Entomopathogenic Nematode Steinernema carpocapsae Identifies the X-Chromosome.</title>
        <authorList>
            <person name="Serra L."/>
            <person name="Macchietto M."/>
            <person name="Macias-Munoz A."/>
            <person name="McGill C.J."/>
            <person name="Rodriguez I.M."/>
            <person name="Rodriguez B."/>
            <person name="Murad R."/>
            <person name="Mortazavi A."/>
        </authorList>
    </citation>
    <scope>NUCLEOTIDE SEQUENCE [LARGE SCALE GENOMIC DNA]</scope>
    <source>
        <strain evidence="6 7">ALL</strain>
    </source>
</reference>
<feature type="region of interest" description="Disordered" evidence="4">
    <location>
        <begin position="146"/>
        <end position="168"/>
    </location>
</feature>
<gene>
    <name evidence="6" type="ORF">L596_009752</name>
</gene>
<protein>
    <recommendedName>
        <fullName evidence="5">CRC domain-containing protein</fullName>
    </recommendedName>
</protein>
<dbReference type="AlphaFoldDB" id="A0A4U5PG85"/>
<evidence type="ECO:0000313" key="7">
    <source>
        <dbReference type="Proteomes" id="UP000298663"/>
    </source>
</evidence>
<evidence type="ECO:0000256" key="1">
    <source>
        <dbReference type="ARBA" id="ARBA00004123"/>
    </source>
</evidence>
<evidence type="ECO:0000256" key="3">
    <source>
        <dbReference type="ARBA" id="ARBA00023242"/>
    </source>
</evidence>
<dbReference type="PROSITE" id="PS51634">
    <property type="entry name" value="CRC"/>
    <property type="match status" value="1"/>
</dbReference>
<name>A0A4U5PG85_STECR</name>